<protein>
    <submittedName>
        <fullName evidence="1">NADP-dependent oxidoreductase</fullName>
    </submittedName>
</protein>
<accession>A0A4Q9W183</accession>
<comment type="caution">
    <text evidence="1">The sequence shown here is derived from an EMBL/GenBank/DDBJ whole genome shotgun (WGS) entry which is preliminary data.</text>
</comment>
<feature type="non-terminal residue" evidence="1">
    <location>
        <position position="1"/>
    </location>
</feature>
<dbReference type="EMBL" id="SCHB01000216">
    <property type="protein sequence ID" value="TBW68309.1"/>
    <property type="molecule type" value="Genomic_DNA"/>
</dbReference>
<dbReference type="Gene3D" id="3.90.180.10">
    <property type="entry name" value="Medium-chain alcohol dehydrogenases, catalytic domain"/>
    <property type="match status" value="1"/>
</dbReference>
<proteinExistence type="predicted"/>
<dbReference type="AlphaFoldDB" id="A0A4Q9W183"/>
<sequence length="42" mass="4636">GQENKIKTQVSVEDGFDKVPQAFRNLLTGDNFGKQVIKVASE</sequence>
<organism evidence="1 2">
    <name type="scientific">Staphylococcus lugdunensis</name>
    <dbReference type="NCBI Taxonomy" id="28035"/>
    <lineage>
        <taxon>Bacteria</taxon>
        <taxon>Bacillati</taxon>
        <taxon>Bacillota</taxon>
        <taxon>Bacilli</taxon>
        <taxon>Bacillales</taxon>
        <taxon>Staphylococcaceae</taxon>
        <taxon>Staphylococcus</taxon>
    </lineage>
</organism>
<evidence type="ECO:0000313" key="1">
    <source>
        <dbReference type="EMBL" id="TBW68309.1"/>
    </source>
</evidence>
<gene>
    <name evidence="1" type="ORF">EQ812_13515</name>
</gene>
<name>A0A4Q9W183_STALU</name>
<evidence type="ECO:0000313" key="2">
    <source>
        <dbReference type="Proteomes" id="UP000293637"/>
    </source>
</evidence>
<dbReference type="Proteomes" id="UP000293637">
    <property type="component" value="Unassembled WGS sequence"/>
</dbReference>
<reference evidence="1 2" key="1">
    <citation type="journal article" date="2019" name="Sci. Transl. Med.">
        <title>Quorum sensing between bacterial species on the skin protects against epidermal injury in atopic dermatitis.</title>
        <authorList>
            <person name="Williams M.R."/>
        </authorList>
    </citation>
    <scope>NUCLEOTIDE SEQUENCE [LARGE SCALE GENOMIC DNA]</scope>
    <source>
        <strain evidence="1 2">E7</strain>
    </source>
</reference>